<proteinExistence type="predicted"/>
<dbReference type="PANTHER" id="PTHR22938">
    <property type="entry name" value="ZINC FINGER PROTEIN 598"/>
    <property type="match status" value="1"/>
</dbReference>
<dbReference type="InterPro" id="IPR013083">
    <property type="entry name" value="Znf_RING/FYVE/PHD"/>
</dbReference>
<dbReference type="EMBL" id="RRYP01004586">
    <property type="protein sequence ID" value="TNV82752.1"/>
    <property type="molecule type" value="Genomic_DNA"/>
</dbReference>
<dbReference type="Pfam" id="PF25447">
    <property type="entry name" value="RING_ZNF598"/>
    <property type="match status" value="1"/>
</dbReference>
<dbReference type="InterPro" id="IPR001841">
    <property type="entry name" value="Znf_RING"/>
</dbReference>
<keyword evidence="4" id="KW-1185">Reference proteome</keyword>
<evidence type="ECO:0000313" key="3">
    <source>
        <dbReference type="EMBL" id="TNV82752.1"/>
    </source>
</evidence>
<keyword evidence="1" id="KW-0479">Metal-binding</keyword>
<feature type="domain" description="RING-type" evidence="2">
    <location>
        <begin position="32"/>
        <end position="73"/>
    </location>
</feature>
<sequence length="291" mass="34179">MVEYNKFGASAAARRVSDVTTEDLDLTDKEHCILCFNDMKYFALGKCNHKNVCHTCILRLRFIMKDMKCPICKTVSEEVLIAESESLNYEQFQKGEFKKKLLTDNEDAKIYYENAKVKAAGEYLRQLQCLVYKCNPSHQFSSQEALKSHLERDHQKTFCKICLKGRLVFIKEQRLYNINFLRAHIDHGDPGNEKQAEILPHPWCDFCEEYFFNDQQFYDHLSRQHLTCHLCPPNQYKNVYYSSYPSLENHFSKSHHLCPYENCKLKCYVAFRTSDELGAHVDIEHKASVRV</sequence>
<dbReference type="SUPFAM" id="SSF57850">
    <property type="entry name" value="RING/U-box"/>
    <property type="match status" value="1"/>
</dbReference>
<reference evidence="3" key="1">
    <citation type="submission" date="2019-06" db="EMBL/GenBank/DDBJ databases">
        <authorList>
            <person name="Zheng W."/>
        </authorList>
    </citation>
    <scope>NUCLEOTIDE SEQUENCE</scope>
    <source>
        <strain evidence="3">QDHG01</strain>
    </source>
</reference>
<dbReference type="PROSITE" id="PS50089">
    <property type="entry name" value="ZF_RING_2"/>
    <property type="match status" value="1"/>
</dbReference>
<dbReference type="AlphaFoldDB" id="A0A8J8NW77"/>
<evidence type="ECO:0000313" key="4">
    <source>
        <dbReference type="Proteomes" id="UP000785679"/>
    </source>
</evidence>
<dbReference type="GO" id="GO:0061630">
    <property type="term" value="F:ubiquitin protein ligase activity"/>
    <property type="evidence" value="ECO:0007669"/>
    <property type="project" value="InterPro"/>
</dbReference>
<name>A0A8J8NW77_HALGN</name>
<gene>
    <name evidence="3" type="ORF">FGO68_gene9056</name>
</gene>
<dbReference type="GO" id="GO:0072344">
    <property type="term" value="P:rescue of stalled ribosome"/>
    <property type="evidence" value="ECO:0007669"/>
    <property type="project" value="InterPro"/>
</dbReference>
<organism evidence="3 4">
    <name type="scientific">Halteria grandinella</name>
    <dbReference type="NCBI Taxonomy" id="5974"/>
    <lineage>
        <taxon>Eukaryota</taxon>
        <taxon>Sar</taxon>
        <taxon>Alveolata</taxon>
        <taxon>Ciliophora</taxon>
        <taxon>Intramacronucleata</taxon>
        <taxon>Spirotrichea</taxon>
        <taxon>Stichotrichia</taxon>
        <taxon>Sporadotrichida</taxon>
        <taxon>Halteriidae</taxon>
        <taxon>Halteria</taxon>
    </lineage>
</organism>
<dbReference type="PANTHER" id="PTHR22938:SF0">
    <property type="entry name" value="E3 UBIQUITIN-PROTEIN LIGASE ZNF598"/>
    <property type="match status" value="1"/>
</dbReference>
<comment type="caution">
    <text evidence="3">The sequence shown here is derived from an EMBL/GenBank/DDBJ whole genome shotgun (WGS) entry which is preliminary data.</text>
</comment>
<evidence type="ECO:0000256" key="1">
    <source>
        <dbReference type="PROSITE-ProRule" id="PRU00175"/>
    </source>
</evidence>
<keyword evidence="1" id="KW-0863">Zinc-finger</keyword>
<dbReference type="InterPro" id="IPR013087">
    <property type="entry name" value="Znf_C2H2_type"/>
</dbReference>
<dbReference type="SMART" id="SM00355">
    <property type="entry name" value="ZnF_C2H2"/>
    <property type="match status" value="4"/>
</dbReference>
<dbReference type="Proteomes" id="UP000785679">
    <property type="component" value="Unassembled WGS sequence"/>
</dbReference>
<dbReference type="GO" id="GO:0008270">
    <property type="term" value="F:zinc ion binding"/>
    <property type="evidence" value="ECO:0007669"/>
    <property type="project" value="UniProtKB-KW"/>
</dbReference>
<keyword evidence="1" id="KW-0862">Zinc</keyword>
<dbReference type="PROSITE" id="PS00028">
    <property type="entry name" value="ZINC_FINGER_C2H2_1"/>
    <property type="match status" value="1"/>
</dbReference>
<dbReference type="OrthoDB" id="3838338at2759"/>
<dbReference type="GO" id="GO:0043022">
    <property type="term" value="F:ribosome binding"/>
    <property type="evidence" value="ECO:0007669"/>
    <property type="project" value="TreeGrafter"/>
</dbReference>
<evidence type="ECO:0000259" key="2">
    <source>
        <dbReference type="PROSITE" id="PS50089"/>
    </source>
</evidence>
<dbReference type="Gene3D" id="3.30.40.10">
    <property type="entry name" value="Zinc/RING finger domain, C3HC4 (zinc finger)"/>
    <property type="match status" value="1"/>
</dbReference>
<accession>A0A8J8NW77</accession>
<dbReference type="InterPro" id="IPR044288">
    <property type="entry name" value="ZNF598/HEL2"/>
</dbReference>
<dbReference type="GO" id="GO:0016567">
    <property type="term" value="P:protein ubiquitination"/>
    <property type="evidence" value="ECO:0007669"/>
    <property type="project" value="TreeGrafter"/>
</dbReference>
<protein>
    <recommendedName>
        <fullName evidence="2">RING-type domain-containing protein</fullName>
    </recommendedName>
</protein>